<dbReference type="AlphaFoldDB" id="A0A1D7QQD3"/>
<feature type="transmembrane region" description="Helical" evidence="1">
    <location>
        <begin position="9"/>
        <end position="28"/>
    </location>
</feature>
<keyword evidence="3" id="KW-1185">Reference proteome</keyword>
<reference evidence="2 3" key="1">
    <citation type="submission" date="2016-08" db="EMBL/GenBank/DDBJ databases">
        <authorList>
            <person name="Seilhamer J.J."/>
        </authorList>
    </citation>
    <scope>NUCLEOTIDE SEQUENCE [LARGE SCALE GENOMIC DNA]</scope>
    <source>
        <strain evidence="2 3">DX4</strain>
    </source>
</reference>
<keyword evidence="1" id="KW-1133">Transmembrane helix</keyword>
<protein>
    <submittedName>
        <fullName evidence="2">Nitrogen fixation protein FixH</fullName>
    </submittedName>
</protein>
<keyword evidence="1" id="KW-0812">Transmembrane</keyword>
<dbReference type="InterPro" id="IPR008620">
    <property type="entry name" value="FixH"/>
</dbReference>
<proteinExistence type="predicted"/>
<sequence length="143" mass="16353">MKWNWGTKLMIGMVSFMTFIIVLAVLMFNSTPDALVDNDYYEKGLNYDADYNRKEQVKADHAAPEVQVLTGEIVLTFKEAAEGKVKIVRPSDKRMDKVVLIKTDTDYKSVIPSDDIAKGRWKLIIIWNSAGKSYLDEQEVMIK</sequence>
<keyword evidence="1" id="KW-0472">Membrane</keyword>
<dbReference type="OrthoDB" id="1493774at2"/>
<name>A0A1D7QQD3_9SPHI</name>
<evidence type="ECO:0000256" key="1">
    <source>
        <dbReference type="SAM" id="Phobius"/>
    </source>
</evidence>
<evidence type="ECO:0000313" key="2">
    <source>
        <dbReference type="EMBL" id="AOM80877.1"/>
    </source>
</evidence>
<gene>
    <name evidence="2" type="ORF">BFS30_18955</name>
</gene>
<accession>A0A1D7QQD3</accession>
<dbReference type="Proteomes" id="UP000094313">
    <property type="component" value="Chromosome"/>
</dbReference>
<dbReference type="Pfam" id="PF05751">
    <property type="entry name" value="FixH"/>
    <property type="match status" value="1"/>
</dbReference>
<organism evidence="2 3">
    <name type="scientific">Pedobacter steynii</name>
    <dbReference type="NCBI Taxonomy" id="430522"/>
    <lineage>
        <taxon>Bacteria</taxon>
        <taxon>Pseudomonadati</taxon>
        <taxon>Bacteroidota</taxon>
        <taxon>Sphingobacteriia</taxon>
        <taxon>Sphingobacteriales</taxon>
        <taxon>Sphingobacteriaceae</taxon>
        <taxon>Pedobacter</taxon>
    </lineage>
</organism>
<dbReference type="KEGG" id="psty:BFS30_18955"/>
<dbReference type="EMBL" id="CP017141">
    <property type="protein sequence ID" value="AOM80877.1"/>
    <property type="molecule type" value="Genomic_DNA"/>
</dbReference>
<evidence type="ECO:0000313" key="3">
    <source>
        <dbReference type="Proteomes" id="UP000094313"/>
    </source>
</evidence>